<dbReference type="AlphaFoldDB" id="A0A853AZ76"/>
<feature type="transmembrane region" description="Helical" evidence="1">
    <location>
        <begin position="149"/>
        <end position="169"/>
    </location>
</feature>
<dbReference type="Pfam" id="PF06197">
    <property type="entry name" value="DUF998"/>
    <property type="match status" value="1"/>
</dbReference>
<evidence type="ECO:0000256" key="1">
    <source>
        <dbReference type="SAM" id="Phobius"/>
    </source>
</evidence>
<gene>
    <name evidence="2" type="ORF">HNR02_001391</name>
</gene>
<sequence>MGISGGLPGERTRPWLLVAHVAIGWGLFAVLILHVVSGRNPVWATLSSYALTDGGVGLLGASMIAIAVGSVALLGALRAAGHRLSRTTRVLFWAWSSGLVAAALFPASYPERFNPVSGQIHEYSCAIAFLSLAALGWTLPERLRTHPAIVRLTLLTLGGVALFGVSYLMPGVLPVGLSQRLALAADIGLLLTIARAVAAPVLAPEPQPERVPG</sequence>
<dbReference type="RefSeq" id="WP_179772362.1">
    <property type="nucleotide sequence ID" value="NZ_JACCFK010000001.1"/>
</dbReference>
<feature type="transmembrane region" description="Helical" evidence="1">
    <location>
        <begin position="120"/>
        <end position="137"/>
    </location>
</feature>
<feature type="transmembrane region" description="Helical" evidence="1">
    <location>
        <begin position="15"/>
        <end position="36"/>
    </location>
</feature>
<reference evidence="2 3" key="1">
    <citation type="submission" date="2020-07" db="EMBL/GenBank/DDBJ databases">
        <title>Sequencing the genomes of 1000 actinobacteria strains.</title>
        <authorList>
            <person name="Klenk H.-P."/>
        </authorList>
    </citation>
    <scope>NUCLEOTIDE SEQUENCE [LARGE SCALE GENOMIC DNA]</scope>
    <source>
        <strain evidence="2 3">DSM 104006</strain>
    </source>
</reference>
<feature type="transmembrane region" description="Helical" evidence="1">
    <location>
        <begin position="90"/>
        <end position="108"/>
    </location>
</feature>
<dbReference type="EMBL" id="JACCFK010000001">
    <property type="protein sequence ID" value="NYI88068.1"/>
    <property type="molecule type" value="Genomic_DNA"/>
</dbReference>
<feature type="transmembrane region" description="Helical" evidence="1">
    <location>
        <begin position="56"/>
        <end position="78"/>
    </location>
</feature>
<evidence type="ECO:0000313" key="3">
    <source>
        <dbReference type="Proteomes" id="UP000549616"/>
    </source>
</evidence>
<evidence type="ECO:0008006" key="4">
    <source>
        <dbReference type="Google" id="ProtNLM"/>
    </source>
</evidence>
<keyword evidence="1" id="KW-0812">Transmembrane</keyword>
<accession>A0A853AZ76</accession>
<keyword evidence="1" id="KW-1133">Transmembrane helix</keyword>
<name>A0A853AZ76_9PSEU</name>
<comment type="caution">
    <text evidence="2">The sequence shown here is derived from an EMBL/GenBank/DDBJ whole genome shotgun (WGS) entry which is preliminary data.</text>
</comment>
<keyword evidence="3" id="KW-1185">Reference proteome</keyword>
<organism evidence="2 3">
    <name type="scientific">Amycolatopsis endophytica</name>
    <dbReference type="NCBI Taxonomy" id="860233"/>
    <lineage>
        <taxon>Bacteria</taxon>
        <taxon>Bacillati</taxon>
        <taxon>Actinomycetota</taxon>
        <taxon>Actinomycetes</taxon>
        <taxon>Pseudonocardiales</taxon>
        <taxon>Pseudonocardiaceae</taxon>
        <taxon>Amycolatopsis</taxon>
    </lineage>
</organism>
<proteinExistence type="predicted"/>
<dbReference type="Proteomes" id="UP000549616">
    <property type="component" value="Unassembled WGS sequence"/>
</dbReference>
<evidence type="ECO:0000313" key="2">
    <source>
        <dbReference type="EMBL" id="NYI88068.1"/>
    </source>
</evidence>
<keyword evidence="1" id="KW-0472">Membrane</keyword>
<dbReference type="InterPro" id="IPR009339">
    <property type="entry name" value="DUF998"/>
</dbReference>
<protein>
    <recommendedName>
        <fullName evidence="4">DUF998 domain-containing protein</fullName>
    </recommendedName>
</protein>